<proteinExistence type="predicted"/>
<dbReference type="EMBL" id="JAVDXV010000006">
    <property type="protein sequence ID" value="MDR7334020.1"/>
    <property type="molecule type" value="Genomic_DNA"/>
</dbReference>
<evidence type="ECO:0000313" key="2">
    <source>
        <dbReference type="EMBL" id="MDR7334020.1"/>
    </source>
</evidence>
<protein>
    <recommendedName>
        <fullName evidence="4">Transporter</fullName>
    </recommendedName>
</protein>
<organism evidence="2 3">
    <name type="scientific">Roseateles asaccharophilus</name>
    <dbReference type="NCBI Taxonomy" id="582607"/>
    <lineage>
        <taxon>Bacteria</taxon>
        <taxon>Pseudomonadati</taxon>
        <taxon>Pseudomonadota</taxon>
        <taxon>Betaproteobacteria</taxon>
        <taxon>Burkholderiales</taxon>
        <taxon>Sphaerotilaceae</taxon>
        <taxon>Roseateles</taxon>
    </lineage>
</organism>
<keyword evidence="1" id="KW-0732">Signal</keyword>
<accession>A0ABU2A9Z0</accession>
<evidence type="ECO:0008006" key="4">
    <source>
        <dbReference type="Google" id="ProtNLM"/>
    </source>
</evidence>
<evidence type="ECO:0000256" key="1">
    <source>
        <dbReference type="SAM" id="SignalP"/>
    </source>
</evidence>
<dbReference type="RefSeq" id="WP_310330198.1">
    <property type="nucleotide sequence ID" value="NZ_JAVDXV010000006.1"/>
</dbReference>
<keyword evidence="3" id="KW-1185">Reference proteome</keyword>
<sequence>MRTHVALLQGLLALALAGPAWADDDDTIATDRPDFVESSNVVGKGRWQIETSLAWERDRQGGVKARVASTPTLLRVGIAETWELRFETDGRLRAKVEEAGVTTRERGWSDLAIGVKWHQRDGDEETGTPGLAWLLHVDVDSGSGPFRGQGLRPSLRMVAEWELPGGWSAGVMPGIYRDRDEQGKQYVGAILAGVVGKSFTERLRGFLEISGQQLASSRRGGSVVTFDTGLAYLLNHDLQVDVAMSRGINKNAPDLAWTVGLSARF</sequence>
<name>A0ABU2A9Z0_9BURK</name>
<reference evidence="2 3" key="1">
    <citation type="submission" date="2023-07" db="EMBL/GenBank/DDBJ databases">
        <title>Sorghum-associated microbial communities from plants grown in Nebraska, USA.</title>
        <authorList>
            <person name="Schachtman D."/>
        </authorList>
    </citation>
    <scope>NUCLEOTIDE SEQUENCE [LARGE SCALE GENOMIC DNA]</scope>
    <source>
        <strain evidence="2 3">BE316</strain>
    </source>
</reference>
<dbReference type="Proteomes" id="UP001180825">
    <property type="component" value="Unassembled WGS sequence"/>
</dbReference>
<feature type="signal peptide" evidence="1">
    <location>
        <begin position="1"/>
        <end position="22"/>
    </location>
</feature>
<gene>
    <name evidence="2" type="ORF">J2X21_003172</name>
</gene>
<feature type="chain" id="PRO_5046314636" description="Transporter" evidence="1">
    <location>
        <begin position="23"/>
        <end position="265"/>
    </location>
</feature>
<comment type="caution">
    <text evidence="2">The sequence shown here is derived from an EMBL/GenBank/DDBJ whole genome shotgun (WGS) entry which is preliminary data.</text>
</comment>
<dbReference type="Pfam" id="PF13557">
    <property type="entry name" value="Phenol_MetA_deg"/>
    <property type="match status" value="1"/>
</dbReference>
<evidence type="ECO:0000313" key="3">
    <source>
        <dbReference type="Proteomes" id="UP001180825"/>
    </source>
</evidence>
<dbReference type="InterPro" id="IPR025737">
    <property type="entry name" value="FApF"/>
</dbReference>